<dbReference type="KEGG" id="spav:Spa2297_34110"/>
<evidence type="ECO:0000313" key="2">
    <source>
        <dbReference type="Proteomes" id="UP000078468"/>
    </source>
</evidence>
<dbReference type="EMBL" id="CP015867">
    <property type="protein sequence ID" value="ANJ12107.1"/>
    <property type="molecule type" value="Genomic_DNA"/>
</dbReference>
<sequence>MTVHADAGGPFRWARAVRGALAGLLRRDLETSGRRPWSEFVDLAEVRVLDATLFLDRVLDMGALLARAVLDLAAADAAAGLPLADRLRAWPRTAAADAGGHDRVLAANLTAHPPLRGAGDEEAGQWWDLAVEATGRLLANHPTPEGARLVDLVLTHCPTERTADLHRRVRQALGSAPAAAMTGKVLPAGAERAWAWSPILPAPLLAGYDPLLAALRRARPDGPPDPRTAPRPQSRHHTALTLEDLRERAAADGPLTAAVALAGAPDAGAPGYAIVLQRLVAADPAAWTADVPAVLAALVLPGLGAFYLAAATAAARHPEAFPAGAAFVVLAARAAL</sequence>
<keyword evidence="1" id="KW-0614">Plasmid</keyword>
<proteinExistence type="predicted"/>
<evidence type="ECO:0000313" key="1">
    <source>
        <dbReference type="EMBL" id="ANJ12107.1"/>
    </source>
</evidence>
<dbReference type="Proteomes" id="UP000078468">
    <property type="component" value="Plasmid pspa1"/>
</dbReference>
<reference evidence="1 2" key="1">
    <citation type="submission" date="2016-05" db="EMBL/GenBank/DDBJ databases">
        <title>Non-Contiguous Finished Genome Sequence of Streptomyces parvulus 2297 Integrated Site-Specifically with Actinophage R4.</title>
        <authorList>
            <person name="Nishizawa T."/>
            <person name="Miura T."/>
            <person name="Harada C."/>
            <person name="Guo Y."/>
            <person name="Narisawa K."/>
            <person name="Ohta H."/>
            <person name="Takahashi H."/>
            <person name="Shirai M."/>
        </authorList>
    </citation>
    <scope>NUCLEOTIDE SEQUENCE [LARGE SCALE GENOMIC DNA]</scope>
    <source>
        <strain evidence="1 2">2297</strain>
        <plasmid evidence="2">pspa1</plasmid>
    </source>
</reference>
<gene>
    <name evidence="1" type="ORF">Spa2297_34110</name>
</gene>
<geneLocation type="plasmid" evidence="2">
    <name>pspa1</name>
</geneLocation>
<dbReference type="RefSeq" id="WP_064732435.1">
    <property type="nucleotide sequence ID" value="NZ_BMRX01000028.1"/>
</dbReference>
<name>A0A191VB08_9ACTN</name>
<accession>A0A191VB08</accession>
<protein>
    <submittedName>
        <fullName evidence="1">Uncharacterized protein</fullName>
    </submittedName>
</protein>
<dbReference type="AlphaFoldDB" id="A0A191VB08"/>
<organism evidence="1 2">
    <name type="scientific">Streptomyces parvulus</name>
    <dbReference type="NCBI Taxonomy" id="146923"/>
    <lineage>
        <taxon>Bacteria</taxon>
        <taxon>Bacillati</taxon>
        <taxon>Actinomycetota</taxon>
        <taxon>Actinomycetes</taxon>
        <taxon>Kitasatosporales</taxon>
        <taxon>Streptomycetaceae</taxon>
        <taxon>Streptomyces</taxon>
    </lineage>
</organism>
<dbReference type="GeneID" id="91310178"/>